<dbReference type="Proteomes" id="UP000028302">
    <property type="component" value="Unassembled WGS sequence"/>
</dbReference>
<dbReference type="CDD" id="cd06503">
    <property type="entry name" value="ATP-synt_Fo_b"/>
    <property type="match status" value="1"/>
</dbReference>
<keyword evidence="19" id="KW-1185">Reference proteome</keyword>
<gene>
    <name evidence="15" type="primary">atpF</name>
    <name evidence="18" type="ORF">C41B8_08380</name>
</gene>
<keyword evidence="6 15" id="KW-0375">Hydrogen ion transport</keyword>
<evidence type="ECO:0000256" key="10">
    <source>
        <dbReference type="ARBA" id="ARBA00023310"/>
    </source>
</evidence>
<dbReference type="NCBIfam" id="NF004411">
    <property type="entry name" value="PRK05759.1-2"/>
    <property type="match status" value="1"/>
</dbReference>
<dbReference type="AlphaFoldDB" id="A0A084IM84"/>
<evidence type="ECO:0000256" key="8">
    <source>
        <dbReference type="ARBA" id="ARBA00023065"/>
    </source>
</evidence>
<dbReference type="InterPro" id="IPR002146">
    <property type="entry name" value="ATP_synth_b/b'su_bac/chlpt"/>
</dbReference>
<dbReference type="GO" id="GO:0046933">
    <property type="term" value="F:proton-transporting ATP synthase activity, rotational mechanism"/>
    <property type="evidence" value="ECO:0007669"/>
    <property type="project" value="UniProtKB-UniRule"/>
</dbReference>
<keyword evidence="3 15" id="KW-1003">Cell membrane</keyword>
<keyword evidence="9 15" id="KW-0472">Membrane</keyword>
<keyword evidence="8 15" id="KW-0406">Ion transport</keyword>
<evidence type="ECO:0000256" key="1">
    <source>
        <dbReference type="ARBA" id="ARBA00005513"/>
    </source>
</evidence>
<name>A0A084IM84_SALHC</name>
<dbReference type="RefSeq" id="WP_037336560.1">
    <property type="nucleotide sequence ID" value="NZ_APNK01000009.1"/>
</dbReference>
<comment type="subunit">
    <text evidence="13">F-type ATPases have 2 components, F(1) - the catalytic core - and F(0) - the membrane proton channel. F(1) has five subunits: alpha(3), beta(3), gamma(1), delta(1), epsilon(1). F(0) has four main subunits: a(1), b(2) and c(10-14). The alpha and beta chains form an alternating ring which encloses part of the gamma chain. F(1) is attached to F(0) by a central stalk formed by the gamma and epsilon chains, while a peripheral stalk is formed by the delta and b chains.</text>
</comment>
<evidence type="ECO:0000256" key="16">
    <source>
        <dbReference type="RuleBase" id="RU003848"/>
    </source>
</evidence>
<evidence type="ECO:0000256" key="12">
    <source>
        <dbReference type="ARBA" id="ARBA00025614"/>
    </source>
</evidence>
<dbReference type="InterPro" id="IPR028987">
    <property type="entry name" value="ATP_synth_B-like_membr_sf"/>
</dbReference>
<accession>A0A084IM84</accession>
<feature type="transmembrane region" description="Helical" evidence="15">
    <location>
        <begin position="6"/>
        <end position="22"/>
    </location>
</feature>
<evidence type="ECO:0000256" key="4">
    <source>
        <dbReference type="ARBA" id="ARBA00022547"/>
    </source>
</evidence>
<keyword evidence="5 15" id="KW-0812">Transmembrane</keyword>
<evidence type="ECO:0000256" key="5">
    <source>
        <dbReference type="ARBA" id="ARBA00022692"/>
    </source>
</evidence>
<evidence type="ECO:0000256" key="17">
    <source>
        <dbReference type="SAM" id="Coils"/>
    </source>
</evidence>
<dbReference type="InterPro" id="IPR005864">
    <property type="entry name" value="ATP_synth_F0_bsu_bac"/>
</dbReference>
<dbReference type="PANTHER" id="PTHR33445:SF1">
    <property type="entry name" value="ATP SYNTHASE SUBUNIT B"/>
    <property type="match status" value="1"/>
</dbReference>
<comment type="function">
    <text evidence="11 15">F(1)F(0) ATP synthase produces ATP from ADP in the presence of a proton or sodium gradient. F-type ATPases consist of two structural domains, F(1) containing the extramembraneous catalytic core and F(0) containing the membrane proton channel, linked together by a central stalk and a peripheral stalk. During catalysis, ATP synthesis in the catalytic domain of F(1) is coupled via a rotary mechanism of the central stalk subunits to proton translocation.</text>
</comment>
<comment type="function">
    <text evidence="12">Component of the F(0) channel, it forms part of the peripheral stalk, linking F(1) to F(0). The b'-subunit is a diverged and duplicated form of b found in plants and photosynthetic bacteria.</text>
</comment>
<dbReference type="InterPro" id="IPR050059">
    <property type="entry name" value="ATP_synthase_B_chain"/>
</dbReference>
<dbReference type="HAMAP" id="MF_01398">
    <property type="entry name" value="ATP_synth_b_bprime"/>
    <property type="match status" value="1"/>
</dbReference>
<organism evidence="18 19">
    <name type="scientific">Salinisphaera hydrothermalis (strain C41B8)</name>
    <dbReference type="NCBI Taxonomy" id="1304275"/>
    <lineage>
        <taxon>Bacteria</taxon>
        <taxon>Pseudomonadati</taxon>
        <taxon>Pseudomonadota</taxon>
        <taxon>Gammaproteobacteria</taxon>
        <taxon>Salinisphaerales</taxon>
        <taxon>Salinisphaeraceae</taxon>
        <taxon>Salinisphaera</taxon>
    </lineage>
</organism>
<keyword evidence="2 15" id="KW-0813">Transport</keyword>
<comment type="subcellular location">
    <subcellularLocation>
        <location evidence="15">Cell membrane</location>
        <topology evidence="15">Single-pass membrane protein</topology>
    </subcellularLocation>
    <subcellularLocation>
        <location evidence="14">Endomembrane system</location>
        <topology evidence="14">Single-pass membrane protein</topology>
    </subcellularLocation>
</comment>
<evidence type="ECO:0000313" key="18">
    <source>
        <dbReference type="EMBL" id="KEZ77818.1"/>
    </source>
</evidence>
<evidence type="ECO:0000256" key="14">
    <source>
        <dbReference type="ARBA" id="ARBA00037847"/>
    </source>
</evidence>
<reference evidence="18 19" key="1">
    <citation type="submission" date="2013-03" db="EMBL/GenBank/DDBJ databases">
        <title>Salinisphaera hydrothermalis C41B8 Genome Sequencing.</title>
        <authorList>
            <person name="Li C."/>
            <person name="Lai Q."/>
            <person name="Shao Z."/>
        </authorList>
    </citation>
    <scope>NUCLEOTIDE SEQUENCE [LARGE SCALE GENOMIC DNA]</scope>
    <source>
        <strain evidence="18 19">C41B8</strain>
    </source>
</reference>
<dbReference type="OrthoDB" id="9788020at2"/>
<comment type="caution">
    <text evidence="18">The sequence shown here is derived from an EMBL/GenBank/DDBJ whole genome shotgun (WGS) entry which is preliminary data.</text>
</comment>
<evidence type="ECO:0000256" key="9">
    <source>
        <dbReference type="ARBA" id="ARBA00023136"/>
    </source>
</evidence>
<keyword evidence="10 15" id="KW-0066">ATP synthesis</keyword>
<proteinExistence type="inferred from homology"/>
<dbReference type="GO" id="GO:0045259">
    <property type="term" value="C:proton-transporting ATP synthase complex"/>
    <property type="evidence" value="ECO:0007669"/>
    <property type="project" value="UniProtKB-KW"/>
</dbReference>
<evidence type="ECO:0000256" key="15">
    <source>
        <dbReference type="HAMAP-Rule" id="MF_01398"/>
    </source>
</evidence>
<dbReference type="STRING" id="1304275.C41B8_08380"/>
<evidence type="ECO:0000256" key="6">
    <source>
        <dbReference type="ARBA" id="ARBA00022781"/>
    </source>
</evidence>
<dbReference type="PANTHER" id="PTHR33445">
    <property type="entry name" value="ATP SYNTHASE SUBUNIT B', CHLOROPLASTIC"/>
    <property type="match status" value="1"/>
</dbReference>
<keyword evidence="4 15" id="KW-0138">CF(0)</keyword>
<evidence type="ECO:0000256" key="7">
    <source>
        <dbReference type="ARBA" id="ARBA00022989"/>
    </source>
</evidence>
<sequence length="158" mass="17499">MVAITGTLIVQILVFLALVFFIKKVLWGPVTQTIDERRQKISEGLAAAERGRLELDEAVKEAESRLSKAQEEARELLATAQRQANETLDKARSDARAEGDRIVAAAREEVDQAVASAKEELRREVGELAVTGAERILKREIDAKAHNDIIDDLVAEIR</sequence>
<dbReference type="PATRIC" id="fig|1304275.5.peg.1709"/>
<comment type="subunit">
    <text evidence="15">F-type ATPases have 2 components, F(1) - the catalytic core - and F(0) - the membrane proton channel. F(1) has five subunits: alpha(3), beta(3), gamma(1), delta(1), epsilon(1). F(0) has three main subunits: a(1), b(2) and c(10-14). The alpha and beta chains form an alternating ring which encloses part of the gamma chain. F(1) is attached to F(0) by a central stalk formed by the gamma and epsilon chains, while a peripheral stalk is formed by the delta and b chains.</text>
</comment>
<keyword evidence="17" id="KW-0175">Coiled coil</keyword>
<keyword evidence="7 15" id="KW-1133">Transmembrane helix</keyword>
<evidence type="ECO:0000256" key="13">
    <source>
        <dbReference type="ARBA" id="ARBA00026054"/>
    </source>
</evidence>
<dbReference type="GO" id="GO:0046961">
    <property type="term" value="F:proton-transporting ATPase activity, rotational mechanism"/>
    <property type="evidence" value="ECO:0007669"/>
    <property type="project" value="TreeGrafter"/>
</dbReference>
<dbReference type="EMBL" id="APNK01000009">
    <property type="protein sequence ID" value="KEZ77818.1"/>
    <property type="molecule type" value="Genomic_DNA"/>
</dbReference>
<dbReference type="NCBIfam" id="TIGR01144">
    <property type="entry name" value="ATP_synt_b"/>
    <property type="match status" value="1"/>
</dbReference>
<dbReference type="eggNOG" id="COG0711">
    <property type="taxonomic scope" value="Bacteria"/>
</dbReference>
<feature type="coiled-coil region" evidence="17">
    <location>
        <begin position="45"/>
        <end position="123"/>
    </location>
</feature>
<dbReference type="GO" id="GO:0012505">
    <property type="term" value="C:endomembrane system"/>
    <property type="evidence" value="ECO:0007669"/>
    <property type="project" value="UniProtKB-SubCell"/>
</dbReference>
<evidence type="ECO:0000256" key="3">
    <source>
        <dbReference type="ARBA" id="ARBA00022475"/>
    </source>
</evidence>
<protein>
    <recommendedName>
        <fullName evidence="15">ATP synthase subunit b</fullName>
    </recommendedName>
    <alternativeName>
        <fullName evidence="15">ATP synthase F(0) sector subunit b</fullName>
    </alternativeName>
    <alternativeName>
        <fullName evidence="15">ATPase subunit I</fullName>
    </alternativeName>
    <alternativeName>
        <fullName evidence="15">F-type ATPase subunit b</fullName>
        <shortName evidence="15">F-ATPase subunit b</shortName>
    </alternativeName>
</protein>
<comment type="similarity">
    <text evidence="1 15 16">Belongs to the ATPase B chain family.</text>
</comment>
<evidence type="ECO:0000256" key="2">
    <source>
        <dbReference type="ARBA" id="ARBA00022448"/>
    </source>
</evidence>
<dbReference type="GO" id="GO:0005886">
    <property type="term" value="C:plasma membrane"/>
    <property type="evidence" value="ECO:0007669"/>
    <property type="project" value="UniProtKB-SubCell"/>
</dbReference>
<evidence type="ECO:0000256" key="11">
    <source>
        <dbReference type="ARBA" id="ARBA00025198"/>
    </source>
</evidence>
<dbReference type="Gene3D" id="1.20.5.620">
    <property type="entry name" value="F1F0 ATP synthase subunit B, membrane domain"/>
    <property type="match status" value="1"/>
</dbReference>
<evidence type="ECO:0000313" key="19">
    <source>
        <dbReference type="Proteomes" id="UP000028302"/>
    </source>
</evidence>
<dbReference type="SUPFAM" id="SSF81573">
    <property type="entry name" value="F1F0 ATP synthase subunit B, membrane domain"/>
    <property type="match status" value="1"/>
</dbReference>
<dbReference type="Pfam" id="PF00430">
    <property type="entry name" value="ATP-synt_B"/>
    <property type="match status" value="1"/>
</dbReference>